<gene>
    <name evidence="6" type="ORF">QTO34_004550</name>
</gene>
<comment type="caution">
    <text evidence="6">The sequence shown here is derived from an EMBL/GenBank/DDBJ whole genome shotgun (WGS) entry which is preliminary data.</text>
</comment>
<feature type="compositionally biased region" description="Basic and acidic residues" evidence="5">
    <location>
        <begin position="138"/>
        <end position="151"/>
    </location>
</feature>
<keyword evidence="7" id="KW-1185">Reference proteome</keyword>
<sequence>MLKATNISKPVASESIFCLVPRDEHVLTATCAPGLRYVCHPMWNFCRFLGSPFLDGLFPAKTVTFQAVPSDVPSEEAKAAPAYRPPALRDKPALADLAQWIEHRLRTEGSQLHEKEPQLGSKPLSKTALKNQRKHEAKKAEKQEARSDKSLDLAPTPAPRSSTRNTISQPTSGYPEVDKKIQNLKKKLKASEQLKEQAATGKQLGKNQLKKIQKEKGPSPGAGRFGNRYLKIHRKQTTIRMTFQTKPGLQGSDGAARGCRGLRGLRGPAEAEGA</sequence>
<name>A0AA40HPJ2_CNENI</name>
<feature type="compositionally biased region" description="Basic and acidic residues" evidence="5">
    <location>
        <begin position="108"/>
        <end position="117"/>
    </location>
</feature>
<evidence type="ECO:0000313" key="6">
    <source>
        <dbReference type="EMBL" id="KAK1334975.1"/>
    </source>
</evidence>
<feature type="non-terminal residue" evidence="6">
    <location>
        <position position="274"/>
    </location>
</feature>
<dbReference type="GO" id="GO:0000049">
    <property type="term" value="F:tRNA binding"/>
    <property type="evidence" value="ECO:0007669"/>
    <property type="project" value="TreeGrafter"/>
</dbReference>
<proteinExistence type="predicted"/>
<dbReference type="EMBL" id="JAULJE010000014">
    <property type="protein sequence ID" value="KAK1334975.1"/>
    <property type="molecule type" value="Genomic_DNA"/>
</dbReference>
<dbReference type="Proteomes" id="UP001177744">
    <property type="component" value="Unassembled WGS sequence"/>
</dbReference>
<feature type="region of interest" description="Disordered" evidence="5">
    <location>
        <begin position="244"/>
        <end position="274"/>
    </location>
</feature>
<keyword evidence="3" id="KW-0677">Repeat</keyword>
<keyword evidence="1" id="KW-0396">Initiation factor</keyword>
<accession>A0AA40HPJ2</accession>
<protein>
    <submittedName>
        <fullName evidence="6">Uncharacterized protein</fullName>
    </submittedName>
</protein>
<keyword evidence="2" id="KW-0853">WD repeat</keyword>
<evidence type="ECO:0000256" key="4">
    <source>
        <dbReference type="ARBA" id="ARBA00022917"/>
    </source>
</evidence>
<evidence type="ECO:0000313" key="7">
    <source>
        <dbReference type="Proteomes" id="UP001177744"/>
    </source>
</evidence>
<dbReference type="GO" id="GO:0003729">
    <property type="term" value="F:mRNA binding"/>
    <property type="evidence" value="ECO:0007669"/>
    <property type="project" value="TreeGrafter"/>
</dbReference>
<dbReference type="PANTHER" id="PTHR13227:SF0">
    <property type="entry name" value="EUKARYOTIC TRANSLATION INITIATION FACTOR 2A"/>
    <property type="match status" value="1"/>
</dbReference>
<keyword evidence="4" id="KW-0648">Protein biosynthesis</keyword>
<dbReference type="GO" id="GO:0003743">
    <property type="term" value="F:translation initiation factor activity"/>
    <property type="evidence" value="ECO:0007669"/>
    <property type="project" value="UniProtKB-KW"/>
</dbReference>
<evidence type="ECO:0000256" key="3">
    <source>
        <dbReference type="ARBA" id="ARBA00022737"/>
    </source>
</evidence>
<dbReference type="AlphaFoldDB" id="A0AA40HPJ2"/>
<dbReference type="GO" id="GO:0022627">
    <property type="term" value="C:cytosolic small ribosomal subunit"/>
    <property type="evidence" value="ECO:0007669"/>
    <property type="project" value="TreeGrafter"/>
</dbReference>
<feature type="region of interest" description="Disordered" evidence="5">
    <location>
        <begin position="192"/>
        <end position="226"/>
    </location>
</feature>
<feature type="compositionally biased region" description="Polar residues" evidence="5">
    <location>
        <begin position="159"/>
        <end position="172"/>
    </location>
</feature>
<reference evidence="6" key="1">
    <citation type="submission" date="2023-06" db="EMBL/GenBank/DDBJ databases">
        <title>Reference genome for the Northern bat (Eptesicus nilssonii), a most northern bat species.</title>
        <authorList>
            <person name="Laine V.N."/>
            <person name="Pulliainen A.T."/>
            <person name="Lilley T.M."/>
        </authorList>
    </citation>
    <scope>NUCLEOTIDE SEQUENCE</scope>
    <source>
        <strain evidence="6">BLF_Eptnil</strain>
        <tissue evidence="6">Kidney</tissue>
    </source>
</reference>
<evidence type="ECO:0000256" key="1">
    <source>
        <dbReference type="ARBA" id="ARBA00022540"/>
    </source>
</evidence>
<evidence type="ECO:0000256" key="5">
    <source>
        <dbReference type="SAM" id="MobiDB-lite"/>
    </source>
</evidence>
<dbReference type="GO" id="GO:0043022">
    <property type="term" value="F:ribosome binding"/>
    <property type="evidence" value="ECO:0007669"/>
    <property type="project" value="TreeGrafter"/>
</dbReference>
<dbReference type="InterPro" id="IPR011387">
    <property type="entry name" value="TIF2A"/>
</dbReference>
<dbReference type="PANTHER" id="PTHR13227">
    <property type="entry name" value="EUKARYOTIC TRANSLATION INITIATION FACTOR 2A"/>
    <property type="match status" value="1"/>
</dbReference>
<evidence type="ECO:0000256" key="2">
    <source>
        <dbReference type="ARBA" id="ARBA00022574"/>
    </source>
</evidence>
<organism evidence="6 7">
    <name type="scientific">Cnephaeus nilssonii</name>
    <name type="common">Northern bat</name>
    <name type="synonym">Eptesicus nilssonii</name>
    <dbReference type="NCBI Taxonomy" id="3371016"/>
    <lineage>
        <taxon>Eukaryota</taxon>
        <taxon>Metazoa</taxon>
        <taxon>Chordata</taxon>
        <taxon>Craniata</taxon>
        <taxon>Vertebrata</taxon>
        <taxon>Euteleostomi</taxon>
        <taxon>Mammalia</taxon>
        <taxon>Eutheria</taxon>
        <taxon>Laurasiatheria</taxon>
        <taxon>Chiroptera</taxon>
        <taxon>Yangochiroptera</taxon>
        <taxon>Vespertilionidae</taxon>
        <taxon>Cnephaeus</taxon>
    </lineage>
</organism>
<feature type="region of interest" description="Disordered" evidence="5">
    <location>
        <begin position="108"/>
        <end position="178"/>
    </location>
</feature>